<evidence type="ECO:0000256" key="1">
    <source>
        <dbReference type="ARBA" id="ARBA00004123"/>
    </source>
</evidence>
<dbReference type="PROSITE" id="PS50048">
    <property type="entry name" value="ZN2_CY6_FUNGAL_2"/>
    <property type="match status" value="1"/>
</dbReference>
<sequence length="701" mass="79144">MEGIEQPATPAADKAAQGRVAQACQRCRSLKTRCLLSERSGTCQRCLNAKRDCVWAEAPRRVRKTRGPSRISQVEQKLDGLVASIVNAPVDRNFVAPPTESRTSVASAGALYPTARDRSQAFPGGWLPFPSSFEQQESVPRENEENEAEEQHADAGANERFIEKLREIHNFSDDTNLDKSPEGIFRGQYKNEPGIENDYVKRLLSSGEAEILCNEYRSMCSSFPFVPLTNSTSAQSLSVAKPMLFLAILTVASWKNRLRQKILDKVYRTELGERTIVNPRKTLSLVQSILVYLSRYHFLFSHKTQQIFSLQQIAVGLAIDIGLHTKSRRSILGMSGSSNTKEYTPRELLERQRTYLGCYYLSSMISAGLQKPNLLKHTDYMIDCCRNLRQSYEISSDIIIARLIALRRLDDQIQDAFYSEGIVDLPLSDPRIIMNYKFLQTQIDDSRDDDCSEEYQRVIDLTSTYTRIQMHAISLRASPEPKKPGMGDSMQLNALLATLEACKQHLDILLTISASEYHLISFSEWMRLPFVLITGARICLPSDHLSAIQWDVKTAQERLGLDSYLAAIGSRMEAVSVSFFDFWNIMVLIMKEMRTWYLAKIDPERQNPKDKQTNMNGLPTPNATHTSLSSNGNNTPRYAMGSVCPVDHGMQLPVDSDIHMSGEDAFAFMRTSDFDMDKFFDMGLWGDQAYTDMGFGGGPYM</sequence>
<evidence type="ECO:0000256" key="3">
    <source>
        <dbReference type="ARBA" id="ARBA00023015"/>
    </source>
</evidence>
<keyword evidence="3" id="KW-0805">Transcription regulation</keyword>
<dbReference type="GO" id="GO:0008270">
    <property type="term" value="F:zinc ion binding"/>
    <property type="evidence" value="ECO:0007669"/>
    <property type="project" value="InterPro"/>
</dbReference>
<organism evidence="9 10">
    <name type="scientific">Periconia macrospinosa</name>
    <dbReference type="NCBI Taxonomy" id="97972"/>
    <lineage>
        <taxon>Eukaryota</taxon>
        <taxon>Fungi</taxon>
        <taxon>Dikarya</taxon>
        <taxon>Ascomycota</taxon>
        <taxon>Pezizomycotina</taxon>
        <taxon>Dothideomycetes</taxon>
        <taxon>Pleosporomycetidae</taxon>
        <taxon>Pleosporales</taxon>
        <taxon>Massarineae</taxon>
        <taxon>Periconiaceae</taxon>
        <taxon>Periconia</taxon>
    </lineage>
</organism>
<feature type="compositionally biased region" description="Basic and acidic residues" evidence="7">
    <location>
        <begin position="139"/>
        <end position="153"/>
    </location>
</feature>
<protein>
    <recommendedName>
        <fullName evidence="8">Zn(2)-C6 fungal-type domain-containing protein</fullName>
    </recommendedName>
</protein>
<dbReference type="InterPro" id="IPR051089">
    <property type="entry name" value="prtT"/>
</dbReference>
<dbReference type="PANTHER" id="PTHR31845:SF10">
    <property type="entry name" value="ZN(II)2CYS6 TRANSCRIPTION FACTOR (EUROFUNG)"/>
    <property type="match status" value="1"/>
</dbReference>
<dbReference type="SMART" id="SM00066">
    <property type="entry name" value="GAL4"/>
    <property type="match status" value="1"/>
</dbReference>
<keyword evidence="10" id="KW-1185">Reference proteome</keyword>
<dbReference type="Proteomes" id="UP000244855">
    <property type="component" value="Unassembled WGS sequence"/>
</dbReference>
<dbReference type="InterPro" id="IPR001138">
    <property type="entry name" value="Zn2Cys6_DnaBD"/>
</dbReference>
<dbReference type="CDD" id="cd00067">
    <property type="entry name" value="GAL4"/>
    <property type="match status" value="1"/>
</dbReference>
<keyword evidence="2" id="KW-0479">Metal-binding</keyword>
<gene>
    <name evidence="9" type="ORF">DM02DRAFT_591044</name>
</gene>
<feature type="domain" description="Zn(2)-C6 fungal-type" evidence="8">
    <location>
        <begin position="23"/>
        <end position="55"/>
    </location>
</feature>
<dbReference type="PROSITE" id="PS00463">
    <property type="entry name" value="ZN2_CY6_FUNGAL_1"/>
    <property type="match status" value="1"/>
</dbReference>
<evidence type="ECO:0000256" key="5">
    <source>
        <dbReference type="ARBA" id="ARBA00023163"/>
    </source>
</evidence>
<evidence type="ECO:0000256" key="7">
    <source>
        <dbReference type="SAM" id="MobiDB-lite"/>
    </source>
</evidence>
<reference evidence="9 10" key="1">
    <citation type="journal article" date="2018" name="Sci. Rep.">
        <title>Comparative genomics provides insights into the lifestyle and reveals functional heterogeneity of dark septate endophytic fungi.</title>
        <authorList>
            <person name="Knapp D.G."/>
            <person name="Nemeth J.B."/>
            <person name="Barry K."/>
            <person name="Hainaut M."/>
            <person name="Henrissat B."/>
            <person name="Johnson J."/>
            <person name="Kuo A."/>
            <person name="Lim J.H.P."/>
            <person name="Lipzen A."/>
            <person name="Nolan M."/>
            <person name="Ohm R.A."/>
            <person name="Tamas L."/>
            <person name="Grigoriev I.V."/>
            <person name="Spatafora J.W."/>
            <person name="Nagy L.G."/>
            <person name="Kovacs G.M."/>
        </authorList>
    </citation>
    <scope>NUCLEOTIDE SEQUENCE [LARGE SCALE GENOMIC DNA]</scope>
    <source>
        <strain evidence="9 10">DSE2036</strain>
    </source>
</reference>
<feature type="compositionally biased region" description="Polar residues" evidence="7">
    <location>
        <begin position="613"/>
        <end position="633"/>
    </location>
</feature>
<keyword evidence="5" id="KW-0804">Transcription</keyword>
<feature type="region of interest" description="Disordered" evidence="7">
    <location>
        <begin position="607"/>
        <end position="633"/>
    </location>
</feature>
<proteinExistence type="predicted"/>
<dbReference type="CDD" id="cd12148">
    <property type="entry name" value="fungal_TF_MHR"/>
    <property type="match status" value="1"/>
</dbReference>
<feature type="region of interest" description="Disordered" evidence="7">
    <location>
        <begin position="132"/>
        <end position="157"/>
    </location>
</feature>
<keyword evidence="4" id="KW-0238">DNA-binding</keyword>
<evidence type="ECO:0000256" key="2">
    <source>
        <dbReference type="ARBA" id="ARBA00022723"/>
    </source>
</evidence>
<comment type="subcellular location">
    <subcellularLocation>
        <location evidence="1">Nucleus</location>
    </subcellularLocation>
</comment>
<evidence type="ECO:0000313" key="10">
    <source>
        <dbReference type="Proteomes" id="UP000244855"/>
    </source>
</evidence>
<name>A0A2V1DU34_9PLEO</name>
<dbReference type="InterPro" id="IPR007219">
    <property type="entry name" value="XnlR_reg_dom"/>
</dbReference>
<dbReference type="AlphaFoldDB" id="A0A2V1DU34"/>
<evidence type="ECO:0000259" key="8">
    <source>
        <dbReference type="PROSITE" id="PS50048"/>
    </source>
</evidence>
<keyword evidence="6" id="KW-0539">Nucleus</keyword>
<evidence type="ECO:0000256" key="4">
    <source>
        <dbReference type="ARBA" id="ARBA00023125"/>
    </source>
</evidence>
<evidence type="ECO:0000313" key="9">
    <source>
        <dbReference type="EMBL" id="PVI01556.1"/>
    </source>
</evidence>
<dbReference type="SUPFAM" id="SSF57701">
    <property type="entry name" value="Zn2/Cys6 DNA-binding domain"/>
    <property type="match status" value="1"/>
</dbReference>
<dbReference type="InterPro" id="IPR036864">
    <property type="entry name" value="Zn2-C6_fun-type_DNA-bd_sf"/>
</dbReference>
<dbReference type="GO" id="GO:0005634">
    <property type="term" value="C:nucleus"/>
    <property type="evidence" value="ECO:0007669"/>
    <property type="project" value="UniProtKB-SubCell"/>
</dbReference>
<dbReference type="GO" id="GO:0006351">
    <property type="term" value="P:DNA-templated transcription"/>
    <property type="evidence" value="ECO:0007669"/>
    <property type="project" value="InterPro"/>
</dbReference>
<dbReference type="Gene3D" id="4.10.240.10">
    <property type="entry name" value="Zn(2)-C6 fungal-type DNA-binding domain"/>
    <property type="match status" value="1"/>
</dbReference>
<dbReference type="PANTHER" id="PTHR31845">
    <property type="entry name" value="FINGER DOMAIN PROTEIN, PUTATIVE-RELATED"/>
    <property type="match status" value="1"/>
</dbReference>
<dbReference type="EMBL" id="KZ805356">
    <property type="protein sequence ID" value="PVI01556.1"/>
    <property type="molecule type" value="Genomic_DNA"/>
</dbReference>
<dbReference type="OrthoDB" id="5424793at2759"/>
<accession>A0A2V1DU34</accession>
<evidence type="ECO:0000256" key="6">
    <source>
        <dbReference type="ARBA" id="ARBA00023242"/>
    </source>
</evidence>
<dbReference type="Pfam" id="PF04082">
    <property type="entry name" value="Fungal_trans"/>
    <property type="match status" value="1"/>
</dbReference>
<dbReference type="GO" id="GO:0000976">
    <property type="term" value="F:transcription cis-regulatory region binding"/>
    <property type="evidence" value="ECO:0007669"/>
    <property type="project" value="TreeGrafter"/>
</dbReference>
<dbReference type="GO" id="GO:0000981">
    <property type="term" value="F:DNA-binding transcription factor activity, RNA polymerase II-specific"/>
    <property type="evidence" value="ECO:0007669"/>
    <property type="project" value="InterPro"/>
</dbReference>
<dbReference type="STRING" id="97972.A0A2V1DU34"/>